<dbReference type="Proteomes" id="UP001303046">
    <property type="component" value="Unassembled WGS sequence"/>
</dbReference>
<feature type="signal peptide" evidence="1">
    <location>
        <begin position="1"/>
        <end position="17"/>
    </location>
</feature>
<evidence type="ECO:0000313" key="2">
    <source>
        <dbReference type="EMBL" id="KAK6735810.1"/>
    </source>
</evidence>
<keyword evidence="3" id="KW-1185">Reference proteome</keyword>
<sequence length="86" mass="9731">MMRVVLLFSFYIAAFLAKHHKRRAPIIDLHGADQLVANIREDENVLSTVPDLSIVAETDKYSLYCPSYRFNGVRAFLTQTACSIPT</sequence>
<feature type="chain" id="PRO_5047246313" evidence="1">
    <location>
        <begin position="18"/>
        <end position="86"/>
    </location>
</feature>
<reference evidence="2 3" key="1">
    <citation type="submission" date="2023-08" db="EMBL/GenBank/DDBJ databases">
        <title>A Necator americanus chromosomal reference genome.</title>
        <authorList>
            <person name="Ilik V."/>
            <person name="Petrzelkova K.J."/>
            <person name="Pardy F."/>
            <person name="Fuh T."/>
            <person name="Niatou-Singa F.S."/>
            <person name="Gouil Q."/>
            <person name="Baker L."/>
            <person name="Ritchie M.E."/>
            <person name="Jex A.R."/>
            <person name="Gazzola D."/>
            <person name="Li H."/>
            <person name="Toshio Fujiwara R."/>
            <person name="Zhan B."/>
            <person name="Aroian R.V."/>
            <person name="Pafco B."/>
            <person name="Schwarz E.M."/>
        </authorList>
    </citation>
    <scope>NUCLEOTIDE SEQUENCE [LARGE SCALE GENOMIC DNA]</scope>
    <source>
        <strain evidence="2 3">Aroian</strain>
        <tissue evidence="2">Whole animal</tissue>
    </source>
</reference>
<protein>
    <submittedName>
        <fullName evidence="2">Uncharacterized protein</fullName>
    </submittedName>
</protein>
<name>A0ABR1CEA8_NECAM</name>
<organism evidence="2 3">
    <name type="scientific">Necator americanus</name>
    <name type="common">Human hookworm</name>
    <dbReference type="NCBI Taxonomy" id="51031"/>
    <lineage>
        <taxon>Eukaryota</taxon>
        <taxon>Metazoa</taxon>
        <taxon>Ecdysozoa</taxon>
        <taxon>Nematoda</taxon>
        <taxon>Chromadorea</taxon>
        <taxon>Rhabditida</taxon>
        <taxon>Rhabditina</taxon>
        <taxon>Rhabditomorpha</taxon>
        <taxon>Strongyloidea</taxon>
        <taxon>Ancylostomatidae</taxon>
        <taxon>Bunostominae</taxon>
        <taxon>Necator</taxon>
    </lineage>
</organism>
<evidence type="ECO:0000256" key="1">
    <source>
        <dbReference type="SAM" id="SignalP"/>
    </source>
</evidence>
<evidence type="ECO:0000313" key="3">
    <source>
        <dbReference type="Proteomes" id="UP001303046"/>
    </source>
</evidence>
<accession>A0ABR1CEA8</accession>
<dbReference type="EMBL" id="JAVFWL010000002">
    <property type="protein sequence ID" value="KAK6735810.1"/>
    <property type="molecule type" value="Genomic_DNA"/>
</dbReference>
<keyword evidence="1" id="KW-0732">Signal</keyword>
<proteinExistence type="predicted"/>
<comment type="caution">
    <text evidence="2">The sequence shown here is derived from an EMBL/GenBank/DDBJ whole genome shotgun (WGS) entry which is preliminary data.</text>
</comment>
<gene>
    <name evidence="2" type="primary">Necator_chrII.g6616</name>
    <name evidence="2" type="ORF">RB195_018823</name>
</gene>